<dbReference type="GO" id="GO:1990904">
    <property type="term" value="C:ribonucleoprotein complex"/>
    <property type="evidence" value="ECO:0007669"/>
    <property type="project" value="UniProtKB-KW"/>
</dbReference>
<dbReference type="Proteomes" id="UP000177141">
    <property type="component" value="Unassembled WGS sequence"/>
</dbReference>
<dbReference type="SUPFAM" id="SSF54995">
    <property type="entry name" value="Ribosomal protein S6"/>
    <property type="match status" value="1"/>
</dbReference>
<dbReference type="GO" id="GO:0005840">
    <property type="term" value="C:ribosome"/>
    <property type="evidence" value="ECO:0007669"/>
    <property type="project" value="UniProtKB-KW"/>
</dbReference>
<keyword evidence="3" id="KW-0699">rRNA-binding</keyword>
<evidence type="ECO:0000313" key="4">
    <source>
        <dbReference type="EMBL" id="OGK46827.1"/>
    </source>
</evidence>
<reference evidence="4 5" key="1">
    <citation type="journal article" date="2016" name="Nat. Commun.">
        <title>Thousands of microbial genomes shed light on interconnected biogeochemical processes in an aquifer system.</title>
        <authorList>
            <person name="Anantharaman K."/>
            <person name="Brown C.T."/>
            <person name="Hug L.A."/>
            <person name="Sharon I."/>
            <person name="Castelle C.J."/>
            <person name="Probst A.J."/>
            <person name="Thomas B.C."/>
            <person name="Singh A."/>
            <person name="Wilkins M.J."/>
            <person name="Karaoz U."/>
            <person name="Brodie E.L."/>
            <person name="Williams K.H."/>
            <person name="Hubbard S.S."/>
            <person name="Banfield J.F."/>
        </authorList>
    </citation>
    <scope>NUCLEOTIDE SEQUENCE [LARGE SCALE GENOMIC DNA]</scope>
</reference>
<dbReference type="GO" id="GO:0006412">
    <property type="term" value="P:translation"/>
    <property type="evidence" value="ECO:0007669"/>
    <property type="project" value="UniProtKB-UniRule"/>
</dbReference>
<keyword evidence="3" id="KW-0687">Ribonucleoprotein</keyword>
<proteinExistence type="inferred from homology"/>
<dbReference type="AlphaFoldDB" id="A0A1F7ITX5"/>
<comment type="function">
    <text evidence="3">Binds together with bS18 to 16S ribosomal RNA.</text>
</comment>
<evidence type="ECO:0000313" key="5">
    <source>
        <dbReference type="Proteomes" id="UP000177141"/>
    </source>
</evidence>
<dbReference type="GO" id="GO:0019843">
    <property type="term" value="F:rRNA binding"/>
    <property type="evidence" value="ECO:0007669"/>
    <property type="project" value="UniProtKB-UniRule"/>
</dbReference>
<gene>
    <name evidence="3" type="primary">rpsF</name>
    <name evidence="4" type="ORF">A3A93_06230</name>
</gene>
<dbReference type="Pfam" id="PF01250">
    <property type="entry name" value="Ribosomal_S6"/>
    <property type="match status" value="1"/>
</dbReference>
<organism evidence="4 5">
    <name type="scientific">Candidatus Roizmanbacteria bacterium RIFCSPLOWO2_01_FULL_38_12</name>
    <dbReference type="NCBI Taxonomy" id="1802061"/>
    <lineage>
        <taxon>Bacteria</taxon>
        <taxon>Candidatus Roizmaniibacteriota</taxon>
    </lineage>
</organism>
<dbReference type="Gene3D" id="3.30.70.60">
    <property type="match status" value="1"/>
</dbReference>
<evidence type="ECO:0000256" key="1">
    <source>
        <dbReference type="ARBA" id="ARBA00009512"/>
    </source>
</evidence>
<keyword evidence="3" id="KW-0694">RNA-binding</keyword>
<evidence type="ECO:0000256" key="2">
    <source>
        <dbReference type="ARBA" id="ARBA00035294"/>
    </source>
</evidence>
<comment type="similarity">
    <text evidence="1 3">Belongs to the bacterial ribosomal protein bS6 family.</text>
</comment>
<evidence type="ECO:0000256" key="3">
    <source>
        <dbReference type="HAMAP-Rule" id="MF_00360"/>
    </source>
</evidence>
<keyword evidence="3 4" id="KW-0689">Ribosomal protein</keyword>
<dbReference type="InterPro" id="IPR014717">
    <property type="entry name" value="Transl_elong_EF1B/ribsomal_bS6"/>
</dbReference>
<protein>
    <recommendedName>
        <fullName evidence="2 3">Small ribosomal subunit protein bS6</fullName>
    </recommendedName>
</protein>
<dbReference type="GO" id="GO:0003735">
    <property type="term" value="F:structural constituent of ribosome"/>
    <property type="evidence" value="ECO:0007669"/>
    <property type="project" value="InterPro"/>
</dbReference>
<comment type="caution">
    <text evidence="4">The sequence shown here is derived from an EMBL/GenBank/DDBJ whole genome shotgun (WGS) entry which is preliminary data.</text>
</comment>
<dbReference type="HAMAP" id="MF_00360">
    <property type="entry name" value="Ribosomal_bS6"/>
    <property type="match status" value="1"/>
</dbReference>
<sequence>MNTYEFTFLVEKDGENTQLQKELESLKGEKLDEKSWGKRLLAYPINKIKDAEFFTWHINIEPDKLADFKKKLQYDKMVIRYLIIKSNYSSKAKKATVKKVEAKKEEKK</sequence>
<name>A0A1F7ITX5_9BACT</name>
<dbReference type="STRING" id="1802061.A3A93_06230"/>
<dbReference type="InterPro" id="IPR020814">
    <property type="entry name" value="Ribosomal_S6_plastid/chlpt"/>
</dbReference>
<dbReference type="EMBL" id="MGAL01000039">
    <property type="protein sequence ID" value="OGK46827.1"/>
    <property type="molecule type" value="Genomic_DNA"/>
</dbReference>
<dbReference type="InterPro" id="IPR000529">
    <property type="entry name" value="Ribosomal_bS6"/>
</dbReference>
<dbReference type="NCBIfam" id="TIGR00166">
    <property type="entry name" value="S6"/>
    <property type="match status" value="1"/>
</dbReference>
<dbReference type="InterPro" id="IPR035980">
    <property type="entry name" value="Ribosomal_bS6_sf"/>
</dbReference>
<accession>A0A1F7ITX5</accession>
<dbReference type="CDD" id="cd00473">
    <property type="entry name" value="bS6"/>
    <property type="match status" value="1"/>
</dbReference>